<dbReference type="Gene3D" id="1.10.10.10">
    <property type="entry name" value="Winged helix-like DNA-binding domain superfamily/Winged helix DNA-binding domain"/>
    <property type="match status" value="1"/>
</dbReference>
<reference evidence="1 2" key="1">
    <citation type="submission" date="2020-01" db="EMBL/GenBank/DDBJ databases">
        <title>Genome sequencing of strain KACC 21507.</title>
        <authorList>
            <person name="Heo J."/>
            <person name="Kim S.-J."/>
            <person name="Kim J.-S."/>
            <person name="Hong S.-B."/>
            <person name="Kwon S.-W."/>
        </authorList>
    </citation>
    <scope>NUCLEOTIDE SEQUENCE [LARGE SCALE GENOMIC DNA]</scope>
    <source>
        <strain evidence="1 2">KACC 21507</strain>
    </source>
</reference>
<dbReference type="PANTHER" id="PTHR33221">
    <property type="entry name" value="WINGED HELIX-TURN-HELIX TRANSCRIPTIONAL REGULATOR, RRF2 FAMILY"/>
    <property type="match status" value="1"/>
</dbReference>
<dbReference type="InterPro" id="IPR000944">
    <property type="entry name" value="Tscrpt_reg_Rrf2"/>
</dbReference>
<dbReference type="InterPro" id="IPR036388">
    <property type="entry name" value="WH-like_DNA-bd_sf"/>
</dbReference>
<evidence type="ECO:0000313" key="2">
    <source>
        <dbReference type="Proteomes" id="UP000463975"/>
    </source>
</evidence>
<dbReference type="SUPFAM" id="SSF46785">
    <property type="entry name" value="Winged helix' DNA-binding domain"/>
    <property type="match status" value="1"/>
</dbReference>
<sequence length="149" mass="16699">MYLKRDRILTALAIMFDVAFYAGRSGVVSGTDIAKRNGLMRRGIEPILQALSRAQLLDSVRGPKGGYRLARSPRVISLKEIAQVVGTKEHGKGNEIQNQLFERVLAPYWNQLNVVIEDRMQKETLSDFLQLAEKEGLSRPSQAPLTFSI</sequence>
<accession>A0A6P1NJC0</accession>
<organism evidence="1 2">
    <name type="scientific">Aristophania vespae</name>
    <dbReference type="NCBI Taxonomy" id="2697033"/>
    <lineage>
        <taxon>Bacteria</taxon>
        <taxon>Pseudomonadati</taxon>
        <taxon>Pseudomonadota</taxon>
        <taxon>Alphaproteobacteria</taxon>
        <taxon>Acetobacterales</taxon>
        <taxon>Acetobacteraceae</taxon>
        <taxon>Aristophania</taxon>
    </lineage>
</organism>
<dbReference type="RefSeq" id="WP_160618039.1">
    <property type="nucleotide sequence ID" value="NZ_CP047652.1"/>
</dbReference>
<dbReference type="Pfam" id="PF02082">
    <property type="entry name" value="Rrf2"/>
    <property type="match status" value="1"/>
</dbReference>
<dbReference type="AlphaFoldDB" id="A0A6P1NJC0"/>
<dbReference type="Proteomes" id="UP000463975">
    <property type="component" value="Chromosome"/>
</dbReference>
<protein>
    <submittedName>
        <fullName evidence="1">Transcriptional regulator</fullName>
    </submittedName>
</protein>
<name>A0A6P1NJC0_9PROT</name>
<evidence type="ECO:0000313" key="1">
    <source>
        <dbReference type="EMBL" id="QHI94961.1"/>
    </source>
</evidence>
<proteinExistence type="predicted"/>
<dbReference type="GO" id="GO:0003700">
    <property type="term" value="F:DNA-binding transcription factor activity"/>
    <property type="evidence" value="ECO:0007669"/>
    <property type="project" value="TreeGrafter"/>
</dbReference>
<dbReference type="InterPro" id="IPR036390">
    <property type="entry name" value="WH_DNA-bd_sf"/>
</dbReference>
<dbReference type="PANTHER" id="PTHR33221:SF16">
    <property type="entry name" value="HTH-TYPE TRANSCRIPTIONAL REGULATOR SLR0846-RELATED"/>
    <property type="match status" value="1"/>
</dbReference>
<dbReference type="GO" id="GO:0005829">
    <property type="term" value="C:cytosol"/>
    <property type="evidence" value="ECO:0007669"/>
    <property type="project" value="TreeGrafter"/>
</dbReference>
<dbReference type="PROSITE" id="PS51197">
    <property type="entry name" value="HTH_RRF2_2"/>
    <property type="match status" value="1"/>
</dbReference>
<keyword evidence="2" id="KW-1185">Reference proteome</keyword>
<dbReference type="EMBL" id="CP047652">
    <property type="protein sequence ID" value="QHI94961.1"/>
    <property type="molecule type" value="Genomic_DNA"/>
</dbReference>
<dbReference type="KEGG" id="bomb:GT348_00235"/>
<gene>
    <name evidence="1" type="ORF">GT348_00235</name>
</gene>